<feature type="coiled-coil region" evidence="1">
    <location>
        <begin position="327"/>
        <end position="354"/>
    </location>
</feature>
<feature type="region of interest" description="Disordered" evidence="2">
    <location>
        <begin position="355"/>
        <end position="376"/>
    </location>
</feature>
<reference evidence="3 4" key="1">
    <citation type="submission" date="2020-04" db="EMBL/GenBank/DDBJ databases">
        <title>Perkinsus olseni comparative genomics.</title>
        <authorList>
            <person name="Bogema D.R."/>
        </authorList>
    </citation>
    <scope>NUCLEOTIDE SEQUENCE [LARGE SCALE GENOMIC DNA]</scope>
    <source>
        <strain evidence="3">ATCC PRA-205</strain>
    </source>
</reference>
<feature type="region of interest" description="Disordered" evidence="2">
    <location>
        <begin position="149"/>
        <end position="171"/>
    </location>
</feature>
<gene>
    <name evidence="3" type="ORF">FOZ62_005149</name>
</gene>
<name>A0A7J6T9V1_PEROL</name>
<dbReference type="EMBL" id="JABANM010008867">
    <property type="protein sequence ID" value="KAF4741885.1"/>
    <property type="molecule type" value="Genomic_DNA"/>
</dbReference>
<keyword evidence="1" id="KW-0175">Coiled coil</keyword>
<evidence type="ECO:0000313" key="4">
    <source>
        <dbReference type="Proteomes" id="UP000574390"/>
    </source>
</evidence>
<evidence type="ECO:0000313" key="3">
    <source>
        <dbReference type="EMBL" id="KAF4741885.1"/>
    </source>
</evidence>
<sequence>MEAIDAEIDKLDPAYATWKNRIKFHSDFQRGNALVQQEEEGERRGVTTQTAKMPREKPRHTGDIEASTTRRWPLTDSGTTAESGYLLEGSTMAGAELRYENGQIDDDVQRLCKENQELNGKEGLAPSKQSIGASLARASRGCVSQSTEEAIQASAASRTRLHPSYEGTEGGRVRRTPLVNAQMAQSCGSLSTREENLCEILCSEIAFLERKLQRSEECVRLNELLRSPPRYNKWGGSSPEMTVGNLSPVSLVSSRDAATPLSIGGWSLEEVSRRCDALEEEMQQIKARLVFTGGSVEAGGTVDKAVETSTCSDGGIATTIGPLEEEARCARDEARRWKDAYRRLEQDQRELIEASHEDEKHLQELSAKVQGSGSPS</sequence>
<proteinExistence type="predicted"/>
<evidence type="ECO:0000256" key="2">
    <source>
        <dbReference type="SAM" id="MobiDB-lite"/>
    </source>
</evidence>
<accession>A0A7J6T9V1</accession>
<feature type="non-terminal residue" evidence="3">
    <location>
        <position position="376"/>
    </location>
</feature>
<feature type="compositionally biased region" description="Basic and acidic residues" evidence="2">
    <location>
        <begin position="53"/>
        <end position="63"/>
    </location>
</feature>
<organism evidence="3 4">
    <name type="scientific">Perkinsus olseni</name>
    <name type="common">Perkinsus atlanticus</name>
    <dbReference type="NCBI Taxonomy" id="32597"/>
    <lineage>
        <taxon>Eukaryota</taxon>
        <taxon>Sar</taxon>
        <taxon>Alveolata</taxon>
        <taxon>Perkinsozoa</taxon>
        <taxon>Perkinsea</taxon>
        <taxon>Perkinsida</taxon>
        <taxon>Perkinsidae</taxon>
        <taxon>Perkinsus</taxon>
    </lineage>
</organism>
<dbReference type="AlphaFoldDB" id="A0A7J6T9V1"/>
<comment type="caution">
    <text evidence="3">The sequence shown here is derived from an EMBL/GenBank/DDBJ whole genome shotgun (WGS) entry which is preliminary data.</text>
</comment>
<feature type="region of interest" description="Disordered" evidence="2">
    <location>
        <begin position="35"/>
        <end position="64"/>
    </location>
</feature>
<protein>
    <submittedName>
        <fullName evidence="3">Uncharacterized protein</fullName>
    </submittedName>
</protein>
<dbReference type="Proteomes" id="UP000574390">
    <property type="component" value="Unassembled WGS sequence"/>
</dbReference>
<evidence type="ECO:0000256" key="1">
    <source>
        <dbReference type="SAM" id="Coils"/>
    </source>
</evidence>